<evidence type="ECO:0000313" key="2">
    <source>
        <dbReference type="Proteomes" id="UP001161567"/>
    </source>
</evidence>
<reference evidence="1" key="1">
    <citation type="submission" date="2022-09" db="EMBL/GenBank/DDBJ databases">
        <title>Intensive care unit water sources are persistently colonized with multi-drug resistant bacteria and are the site of extensive horizontal gene transfer of antibiotic resistance genes.</title>
        <authorList>
            <person name="Diorio-Toth L."/>
        </authorList>
    </citation>
    <scope>NUCLEOTIDE SEQUENCE</scope>
    <source>
        <strain evidence="1">GD03725</strain>
    </source>
</reference>
<gene>
    <name evidence="1" type="ORF">N5I27_10705</name>
</gene>
<protein>
    <submittedName>
        <fullName evidence="1">Uncharacterized protein</fullName>
    </submittedName>
</protein>
<evidence type="ECO:0000313" key="1">
    <source>
        <dbReference type="EMBL" id="MDH1438825.1"/>
    </source>
</evidence>
<dbReference type="EMBL" id="JAOCIL010000001">
    <property type="protein sequence ID" value="MDH1438825.1"/>
    <property type="molecule type" value="Genomic_DNA"/>
</dbReference>
<comment type="caution">
    <text evidence="1">The sequence shown here is derived from an EMBL/GenBank/DDBJ whole genome shotgun (WGS) entry which is preliminary data.</text>
</comment>
<organism evidence="1 2">
    <name type="scientific">Acinetobacter johnsonii</name>
    <dbReference type="NCBI Taxonomy" id="40214"/>
    <lineage>
        <taxon>Bacteria</taxon>
        <taxon>Pseudomonadati</taxon>
        <taxon>Pseudomonadota</taxon>
        <taxon>Gammaproteobacteria</taxon>
        <taxon>Moraxellales</taxon>
        <taxon>Moraxellaceae</taxon>
        <taxon>Acinetobacter</taxon>
    </lineage>
</organism>
<dbReference type="AlphaFoldDB" id="A0AA42QVE0"/>
<name>A0AA42QVE0_ACIJO</name>
<proteinExistence type="predicted"/>
<dbReference type="Proteomes" id="UP001161567">
    <property type="component" value="Unassembled WGS sequence"/>
</dbReference>
<accession>A0AA42QVE0</accession>
<dbReference type="InterPro" id="IPR059206">
    <property type="entry name" value="Sll1717-like"/>
</dbReference>
<dbReference type="NCBIfam" id="NF047389">
    <property type="entry name" value="ATPase_Sll1717"/>
    <property type="match status" value="1"/>
</dbReference>
<sequence>MFNLVTKRINSSLGLKLENSRKIWERVTADQGLGSELRGEGGFKKCLQFTLYRPRDIISLLNKAFFQSLSEERDTLIMKDIEAAAKMISKARLDDLQKEYYAIFPSIKPSVNAFMGTTSKMSVSVVLNHVEKYFTSTNNLSEKEKVDYSLLGADGVLRALYSVGFVGIYDKQSNIFTFCHDGRNPDREFRDNDNV</sequence>